<dbReference type="InterPro" id="IPR054399">
    <property type="entry name" value="Fervidolysin-like_N_prodom"/>
</dbReference>
<dbReference type="GO" id="GO:0004252">
    <property type="term" value="F:serine-type endopeptidase activity"/>
    <property type="evidence" value="ECO:0007669"/>
    <property type="project" value="InterPro"/>
</dbReference>
<dbReference type="Pfam" id="PF00082">
    <property type="entry name" value="Peptidase_S8"/>
    <property type="match status" value="1"/>
</dbReference>
<feature type="domain" description="Peptidase S8/S53" evidence="4">
    <location>
        <begin position="166"/>
        <end position="249"/>
    </location>
</feature>
<evidence type="ECO:0000259" key="4">
    <source>
        <dbReference type="Pfam" id="PF00082"/>
    </source>
</evidence>
<dbReference type="PROSITE" id="PS51892">
    <property type="entry name" value="SUBTILASE"/>
    <property type="match status" value="1"/>
</dbReference>
<proteinExistence type="predicted"/>
<dbReference type="Pfam" id="PF22148">
    <property type="entry name" value="Fervidolysin_NPro-like"/>
    <property type="match status" value="1"/>
</dbReference>
<feature type="non-terminal residue" evidence="6">
    <location>
        <position position="1"/>
    </location>
</feature>
<name>A0A383AM91_9ZZZZ</name>
<evidence type="ECO:0000256" key="1">
    <source>
        <dbReference type="ARBA" id="ARBA00022670"/>
    </source>
</evidence>
<dbReference type="InterPro" id="IPR036852">
    <property type="entry name" value="Peptidase_S8/S53_dom_sf"/>
</dbReference>
<sequence length="251" mass="27026">FSDKLALMLLTASFSLSPLVGAEALAQDASRARPSFGVQSQNREFAPDRVIVKYSSAAPERGIVPPGTEIGSEIIMHLSIIDADVVKVPLDWTVEQTIEWYREQPGVEYAEPDYLQFPIEAIPPATTPDDPRFAELWGLNNTAQTGGTADADIDAPEAWDLTTGDSTIIVGVIDTGTDISHTDLVANIWINRDEVADDGIDNDNNGYIDDVNGWDFHNDDNSVYDPADGDQHATHVSGTIGALASNTVGVT</sequence>
<keyword evidence="1" id="KW-0645">Protease</keyword>
<dbReference type="GO" id="GO:0016485">
    <property type="term" value="P:protein processing"/>
    <property type="evidence" value="ECO:0007669"/>
    <property type="project" value="TreeGrafter"/>
</dbReference>
<reference evidence="6" key="1">
    <citation type="submission" date="2018-05" db="EMBL/GenBank/DDBJ databases">
        <authorList>
            <person name="Lanie J.A."/>
            <person name="Ng W.-L."/>
            <person name="Kazmierczak K.M."/>
            <person name="Andrzejewski T.M."/>
            <person name="Davidsen T.M."/>
            <person name="Wayne K.J."/>
            <person name="Tettelin H."/>
            <person name="Glass J.I."/>
            <person name="Rusch D."/>
            <person name="Podicherti R."/>
            <person name="Tsui H.-C.T."/>
            <person name="Winkler M.E."/>
        </authorList>
    </citation>
    <scope>NUCLEOTIDE SEQUENCE</scope>
</reference>
<dbReference type="InterPro" id="IPR015500">
    <property type="entry name" value="Peptidase_S8_subtilisin-rel"/>
</dbReference>
<feature type="non-terminal residue" evidence="6">
    <location>
        <position position="251"/>
    </location>
</feature>
<organism evidence="6">
    <name type="scientific">marine metagenome</name>
    <dbReference type="NCBI Taxonomy" id="408172"/>
    <lineage>
        <taxon>unclassified sequences</taxon>
        <taxon>metagenomes</taxon>
        <taxon>ecological metagenomes</taxon>
    </lineage>
</organism>
<dbReference type="PANTHER" id="PTHR42884">
    <property type="entry name" value="PROPROTEIN CONVERTASE SUBTILISIN/KEXIN-RELATED"/>
    <property type="match status" value="1"/>
</dbReference>
<evidence type="ECO:0000313" key="6">
    <source>
        <dbReference type="EMBL" id="SVE08852.1"/>
    </source>
</evidence>
<accession>A0A383AM91</accession>
<dbReference type="GO" id="GO:0016020">
    <property type="term" value="C:membrane"/>
    <property type="evidence" value="ECO:0007669"/>
    <property type="project" value="TreeGrafter"/>
</dbReference>
<gene>
    <name evidence="6" type="ORF">METZ01_LOCUS461706</name>
</gene>
<dbReference type="PRINTS" id="PR00723">
    <property type="entry name" value="SUBTILISIN"/>
</dbReference>
<evidence type="ECO:0000256" key="3">
    <source>
        <dbReference type="ARBA" id="ARBA00022825"/>
    </source>
</evidence>
<feature type="domain" description="Fervidolysin-like N-terminal prodomain" evidence="5">
    <location>
        <begin position="39"/>
        <end position="112"/>
    </location>
</feature>
<evidence type="ECO:0000259" key="5">
    <source>
        <dbReference type="Pfam" id="PF22148"/>
    </source>
</evidence>
<dbReference type="PANTHER" id="PTHR42884:SF14">
    <property type="entry name" value="NEUROENDOCRINE CONVERTASE 1"/>
    <property type="match status" value="1"/>
</dbReference>
<dbReference type="InterPro" id="IPR000209">
    <property type="entry name" value="Peptidase_S8/S53_dom"/>
</dbReference>
<protein>
    <submittedName>
        <fullName evidence="6">Uncharacterized protein</fullName>
    </submittedName>
</protein>
<dbReference type="AlphaFoldDB" id="A0A383AM91"/>
<keyword evidence="2" id="KW-0378">Hydrolase</keyword>
<evidence type="ECO:0000256" key="2">
    <source>
        <dbReference type="ARBA" id="ARBA00022801"/>
    </source>
</evidence>
<keyword evidence="3" id="KW-0720">Serine protease</keyword>
<dbReference type="SUPFAM" id="SSF52743">
    <property type="entry name" value="Subtilisin-like"/>
    <property type="match status" value="1"/>
</dbReference>
<dbReference type="EMBL" id="UINC01193300">
    <property type="protein sequence ID" value="SVE08852.1"/>
    <property type="molecule type" value="Genomic_DNA"/>
</dbReference>
<dbReference type="Gene3D" id="3.40.50.200">
    <property type="entry name" value="Peptidase S8/S53 domain"/>
    <property type="match status" value="1"/>
</dbReference>